<dbReference type="PANTHER" id="PTHR43524">
    <property type="entry name" value="RADICAL SAM SUPERFAMILY PROTEIN"/>
    <property type="match status" value="1"/>
</dbReference>
<organism evidence="1 2">
    <name type="scientific">Candidatus Anaerobutyricum stercoripullorum</name>
    <dbReference type="NCBI Taxonomy" id="2838456"/>
    <lineage>
        <taxon>Bacteria</taxon>
        <taxon>Bacillati</taxon>
        <taxon>Bacillota</taxon>
        <taxon>Clostridia</taxon>
        <taxon>Lachnospirales</taxon>
        <taxon>Lachnospiraceae</taxon>
        <taxon>Anaerobutyricum</taxon>
    </lineage>
</organism>
<sequence length="148" mass="17017">MKKLVEKAKVTAMAASLSKAWEYLGKDPETNIPKLLDMVDRVAPEGWYESQRKAFHHAIEEKNNWYELIMKVWELDEGVRNTFFKNFIVNASLVGSARQEEMAEKENCNIPWAILLDPTSACNMHCTGCWAAEYGNRLNLTFEELDSI</sequence>
<protein>
    <submittedName>
        <fullName evidence="1">Radical SAM protein</fullName>
    </submittedName>
</protein>
<gene>
    <name evidence="1" type="ORF">H9849_06975</name>
</gene>
<dbReference type="AlphaFoldDB" id="A0A9D1X525"/>
<dbReference type="EMBL" id="DXEQ01000207">
    <property type="protein sequence ID" value="HIX72750.1"/>
    <property type="molecule type" value="Genomic_DNA"/>
</dbReference>
<name>A0A9D1X525_9FIRM</name>
<feature type="non-terminal residue" evidence="1">
    <location>
        <position position="148"/>
    </location>
</feature>
<reference evidence="1" key="1">
    <citation type="journal article" date="2021" name="PeerJ">
        <title>Extensive microbial diversity within the chicken gut microbiome revealed by metagenomics and culture.</title>
        <authorList>
            <person name="Gilroy R."/>
            <person name="Ravi A."/>
            <person name="Getino M."/>
            <person name="Pursley I."/>
            <person name="Horton D.L."/>
            <person name="Alikhan N.F."/>
            <person name="Baker D."/>
            <person name="Gharbi K."/>
            <person name="Hall N."/>
            <person name="Watson M."/>
            <person name="Adriaenssens E.M."/>
            <person name="Foster-Nyarko E."/>
            <person name="Jarju S."/>
            <person name="Secka A."/>
            <person name="Antonio M."/>
            <person name="Oren A."/>
            <person name="Chaudhuri R.R."/>
            <person name="La Ragione R."/>
            <person name="Hildebrand F."/>
            <person name="Pallen M.J."/>
        </authorList>
    </citation>
    <scope>NUCLEOTIDE SEQUENCE</scope>
    <source>
        <strain evidence="1">ChiSxjej3B15-1167</strain>
    </source>
</reference>
<dbReference type="PANTHER" id="PTHR43524:SF1">
    <property type="entry name" value="RADICAL SAM SUPERFAMILY PROTEIN"/>
    <property type="match status" value="1"/>
</dbReference>
<proteinExistence type="predicted"/>
<evidence type="ECO:0000313" key="2">
    <source>
        <dbReference type="Proteomes" id="UP000886805"/>
    </source>
</evidence>
<evidence type="ECO:0000313" key="1">
    <source>
        <dbReference type="EMBL" id="HIX72750.1"/>
    </source>
</evidence>
<comment type="caution">
    <text evidence="1">The sequence shown here is derived from an EMBL/GenBank/DDBJ whole genome shotgun (WGS) entry which is preliminary data.</text>
</comment>
<dbReference type="Proteomes" id="UP000886805">
    <property type="component" value="Unassembled WGS sequence"/>
</dbReference>
<reference evidence="1" key="2">
    <citation type="submission" date="2021-04" db="EMBL/GenBank/DDBJ databases">
        <authorList>
            <person name="Gilroy R."/>
        </authorList>
    </citation>
    <scope>NUCLEOTIDE SEQUENCE</scope>
    <source>
        <strain evidence="1">ChiSxjej3B15-1167</strain>
    </source>
</reference>
<accession>A0A9D1X525</accession>